<dbReference type="Proteomes" id="UP000434580">
    <property type="component" value="Unassembled WGS sequence"/>
</dbReference>
<dbReference type="EMBL" id="CACSII010000003">
    <property type="protein sequence ID" value="CAA0094347.1"/>
    <property type="molecule type" value="Genomic_DNA"/>
</dbReference>
<keyword evidence="1 4" id="KW-0349">Heme</keyword>
<evidence type="ECO:0000256" key="5">
    <source>
        <dbReference type="SAM" id="MobiDB-lite"/>
    </source>
</evidence>
<reference evidence="7 8" key="1">
    <citation type="submission" date="2019-11" db="EMBL/GenBank/DDBJ databases">
        <authorList>
            <person name="Holert J."/>
        </authorList>
    </citation>
    <scope>NUCLEOTIDE SEQUENCE [LARGE SCALE GENOMIC DNA]</scope>
    <source>
        <strain evidence="7">BC5_2</strain>
    </source>
</reference>
<dbReference type="PANTHER" id="PTHR30600:SF4">
    <property type="entry name" value="CYTOCHROME C DOMAIN-CONTAINING PROTEIN"/>
    <property type="match status" value="1"/>
</dbReference>
<dbReference type="GO" id="GO:0004130">
    <property type="term" value="F:cytochrome-c peroxidase activity"/>
    <property type="evidence" value="ECO:0007669"/>
    <property type="project" value="TreeGrafter"/>
</dbReference>
<dbReference type="Gene3D" id="1.10.760.10">
    <property type="entry name" value="Cytochrome c-like domain"/>
    <property type="match status" value="1"/>
</dbReference>
<sequence length="538" mass="58703">MPLRWQVLIQTVLAKLTNIASQLASQLHLFFMPDSLATIKKKMIMLLKSTPTSAAMIIATSVLLSACGDDSDGKSNPPSEPQIEHLSGGEATVTTAGARAFQRQSRNMDDVNRIVSFNEGNHFFENPWVQGTASTQARDGLGPYFNRNACQSCHVNDGRGHAADVAVDGVAHGTDFNSMLIRVSRAVAPENERQANTPDSTVGGQLQHKAVMDVQKEASLAVSYTTTTISFADGHTVALRKPTWHMESHIGEFDSDAVFSARVAPPMIGLGLLELIKESDILANEDVSDANNDGISGEANRVWSLEDDDFTLGRFGWKAGQPSLLEQSAGAFAGDMGLTSRFHPNENCHNDQADCLAAPNGNGDDNYEVTDSILSLIDFYSHHLAVPARRDAYDRDVQRGKQLFADAGCTACHTPSYTTGSDALHPELSNQTIFPYTDMLLHDMGAELADFTLDNLPVGADVQVEYLASATEWRTPPLWGIGFTKEVDEDATFLHDGRARTILEAVLWHEGEAKSSRDKVLMFNVQERADFEAFLEDL</sequence>
<dbReference type="PANTHER" id="PTHR30600">
    <property type="entry name" value="CYTOCHROME C PEROXIDASE-RELATED"/>
    <property type="match status" value="1"/>
</dbReference>
<dbReference type="InterPro" id="IPR036909">
    <property type="entry name" value="Cyt_c-like_dom_sf"/>
</dbReference>
<protein>
    <recommendedName>
        <fullName evidence="6">Cytochrome c domain-containing protein</fullName>
    </recommendedName>
</protein>
<dbReference type="SUPFAM" id="SSF46626">
    <property type="entry name" value="Cytochrome c"/>
    <property type="match status" value="1"/>
</dbReference>
<dbReference type="InterPro" id="IPR009056">
    <property type="entry name" value="Cyt_c-like_dom"/>
</dbReference>
<dbReference type="AlphaFoldDB" id="A0A5S9NMI7"/>
<dbReference type="Pfam" id="PF06537">
    <property type="entry name" value="DHOR"/>
    <property type="match status" value="1"/>
</dbReference>
<name>A0A5S9NMI7_9GAMM</name>
<dbReference type="PROSITE" id="PS51007">
    <property type="entry name" value="CYTC"/>
    <property type="match status" value="1"/>
</dbReference>
<evidence type="ECO:0000259" key="6">
    <source>
        <dbReference type="PROSITE" id="PS51007"/>
    </source>
</evidence>
<dbReference type="PIRSF" id="PIRSF028099">
    <property type="entry name" value="DUF1111"/>
    <property type="match status" value="1"/>
</dbReference>
<keyword evidence="3 4" id="KW-0408">Iron</keyword>
<proteinExistence type="predicted"/>
<organism evidence="7 8">
    <name type="scientific">BD1-7 clade bacterium</name>
    <dbReference type="NCBI Taxonomy" id="2029982"/>
    <lineage>
        <taxon>Bacteria</taxon>
        <taxon>Pseudomonadati</taxon>
        <taxon>Pseudomonadota</taxon>
        <taxon>Gammaproteobacteria</taxon>
        <taxon>Cellvibrionales</taxon>
        <taxon>Spongiibacteraceae</taxon>
        <taxon>BD1-7 clade</taxon>
    </lineage>
</organism>
<gene>
    <name evidence="7" type="ORF">DPBNPPHM_03193</name>
</gene>
<evidence type="ECO:0000256" key="1">
    <source>
        <dbReference type="ARBA" id="ARBA00022617"/>
    </source>
</evidence>
<evidence type="ECO:0000256" key="3">
    <source>
        <dbReference type="ARBA" id="ARBA00023004"/>
    </source>
</evidence>
<feature type="region of interest" description="Disordered" evidence="5">
    <location>
        <begin position="69"/>
        <end position="89"/>
    </location>
</feature>
<dbReference type="InterPro" id="IPR010538">
    <property type="entry name" value="DHOR"/>
</dbReference>
<evidence type="ECO:0000313" key="8">
    <source>
        <dbReference type="Proteomes" id="UP000434580"/>
    </source>
</evidence>
<dbReference type="InterPro" id="IPR051395">
    <property type="entry name" value="Cytochrome_c_Peroxidase/MauG"/>
</dbReference>
<dbReference type="GO" id="GO:0009055">
    <property type="term" value="F:electron transfer activity"/>
    <property type="evidence" value="ECO:0007669"/>
    <property type="project" value="InterPro"/>
</dbReference>
<keyword evidence="2 4" id="KW-0479">Metal-binding</keyword>
<evidence type="ECO:0000256" key="4">
    <source>
        <dbReference type="PROSITE-ProRule" id="PRU00433"/>
    </source>
</evidence>
<evidence type="ECO:0000256" key="2">
    <source>
        <dbReference type="ARBA" id="ARBA00022723"/>
    </source>
</evidence>
<dbReference type="GO" id="GO:0046872">
    <property type="term" value="F:metal ion binding"/>
    <property type="evidence" value="ECO:0007669"/>
    <property type="project" value="UniProtKB-KW"/>
</dbReference>
<feature type="domain" description="Cytochrome c" evidence="6">
    <location>
        <begin position="395"/>
        <end position="538"/>
    </location>
</feature>
<evidence type="ECO:0000313" key="7">
    <source>
        <dbReference type="EMBL" id="CAA0094347.1"/>
    </source>
</evidence>
<dbReference type="GO" id="GO:0020037">
    <property type="term" value="F:heme binding"/>
    <property type="evidence" value="ECO:0007669"/>
    <property type="project" value="InterPro"/>
</dbReference>
<accession>A0A5S9NMI7</accession>